<keyword evidence="2" id="KW-0808">Transferase</keyword>
<evidence type="ECO:0000256" key="1">
    <source>
        <dbReference type="ARBA" id="ARBA00023277"/>
    </source>
</evidence>
<name>A0A1H6L302_9RHOB</name>
<sequence length="363" mass="37142">MLVLGMMSGTSLDGVDAAVIETDGEAIHGFGRSGYRPYSAAESAVLHGALGRWPGEGGVSEAAALSVAAHAALAGDFPEAALIGYHGQTLAHDPAHGRTHQAGQGWRLARATGRRVVWDFRHEDVRQGGEGAPLVPFFHHALACWAVGQGRLEPAPVVFLNLGGVGNLSWCDPREPDPLRACIAFDTGPANAPLNDLMRARRGVARDEGGGLAALGAPDETVVGDFLRHEYFTRPAPKSLDRDAFAGLAAAVARLGDADAAATLAHVAAAAVASGLGLLPSRPEMLLVCGGGRHNGAIMAALASRCNLPVLPVETAGLDGDMIEAQGFAWLAARVLRGLPTSGPGTTGAPRAVCGGRISAPAG</sequence>
<dbReference type="Proteomes" id="UP000199125">
    <property type="component" value="Unassembled WGS sequence"/>
</dbReference>
<dbReference type="SUPFAM" id="SSF53067">
    <property type="entry name" value="Actin-like ATPase domain"/>
    <property type="match status" value="1"/>
</dbReference>
<dbReference type="EMBL" id="FNXG01000002">
    <property type="protein sequence ID" value="SEH82665.1"/>
    <property type="molecule type" value="Genomic_DNA"/>
</dbReference>
<dbReference type="GO" id="GO:0009254">
    <property type="term" value="P:peptidoglycan turnover"/>
    <property type="evidence" value="ECO:0007669"/>
    <property type="project" value="InterPro"/>
</dbReference>
<dbReference type="PANTHER" id="PTHR30605:SF0">
    <property type="entry name" value="ANHYDRO-N-ACETYLMURAMIC ACID KINASE"/>
    <property type="match status" value="1"/>
</dbReference>
<dbReference type="InterPro" id="IPR043129">
    <property type="entry name" value="ATPase_NBD"/>
</dbReference>
<dbReference type="InterPro" id="IPR005338">
    <property type="entry name" value="Anhydro_N_Ac-Mur_kinase"/>
</dbReference>
<dbReference type="Gene3D" id="3.30.420.40">
    <property type="match status" value="2"/>
</dbReference>
<proteinExistence type="predicted"/>
<dbReference type="OrthoDB" id="9763949at2"/>
<dbReference type="Pfam" id="PF03702">
    <property type="entry name" value="AnmK"/>
    <property type="match status" value="1"/>
</dbReference>
<accession>A0A1H6L302</accession>
<dbReference type="AlphaFoldDB" id="A0A1H6L302"/>
<dbReference type="PANTHER" id="PTHR30605">
    <property type="entry name" value="ANHYDRO-N-ACETYLMURAMIC ACID KINASE"/>
    <property type="match status" value="1"/>
</dbReference>
<evidence type="ECO:0000313" key="2">
    <source>
        <dbReference type="EMBL" id="SEH82665.1"/>
    </source>
</evidence>
<reference evidence="3" key="1">
    <citation type="submission" date="2016-10" db="EMBL/GenBank/DDBJ databases">
        <authorList>
            <person name="Varghese N."/>
            <person name="Submissions S."/>
        </authorList>
    </citation>
    <scope>NUCLEOTIDE SEQUENCE [LARGE SCALE GENOMIC DNA]</scope>
    <source>
        <strain evidence="3">DSM 11593</strain>
    </source>
</reference>
<dbReference type="GO" id="GO:0016773">
    <property type="term" value="F:phosphotransferase activity, alcohol group as acceptor"/>
    <property type="evidence" value="ECO:0007669"/>
    <property type="project" value="InterPro"/>
</dbReference>
<organism evidence="2 3">
    <name type="scientific">Paracoccus alkenifer</name>
    <dbReference type="NCBI Taxonomy" id="65735"/>
    <lineage>
        <taxon>Bacteria</taxon>
        <taxon>Pseudomonadati</taxon>
        <taxon>Pseudomonadota</taxon>
        <taxon>Alphaproteobacteria</taxon>
        <taxon>Rhodobacterales</taxon>
        <taxon>Paracoccaceae</taxon>
        <taxon>Paracoccus</taxon>
    </lineage>
</organism>
<dbReference type="GO" id="GO:0005524">
    <property type="term" value="F:ATP binding"/>
    <property type="evidence" value="ECO:0007669"/>
    <property type="project" value="InterPro"/>
</dbReference>
<keyword evidence="2" id="KW-0418">Kinase</keyword>
<dbReference type="RefSeq" id="WP_090846540.1">
    <property type="nucleotide sequence ID" value="NZ_FNXG01000002.1"/>
</dbReference>
<dbReference type="STRING" id="65735.SAMN04488075_1289"/>
<protein>
    <submittedName>
        <fullName evidence="2">Anhydro-N-acetylmuramic acid kinase</fullName>
    </submittedName>
</protein>
<dbReference type="GO" id="GO:0016301">
    <property type="term" value="F:kinase activity"/>
    <property type="evidence" value="ECO:0007669"/>
    <property type="project" value="UniProtKB-KW"/>
</dbReference>
<evidence type="ECO:0000313" key="3">
    <source>
        <dbReference type="Proteomes" id="UP000199125"/>
    </source>
</evidence>
<dbReference type="NCBIfam" id="NF007141">
    <property type="entry name" value="PRK09585.1-5"/>
    <property type="match status" value="1"/>
</dbReference>
<dbReference type="GO" id="GO:0006040">
    <property type="term" value="P:amino sugar metabolic process"/>
    <property type="evidence" value="ECO:0007669"/>
    <property type="project" value="InterPro"/>
</dbReference>
<keyword evidence="3" id="KW-1185">Reference proteome</keyword>
<keyword evidence="1" id="KW-0119">Carbohydrate metabolism</keyword>
<gene>
    <name evidence="2" type="ORF">SAMN04488075_1289</name>
</gene>